<sequence length="311" mass="33645">MKKTIFYCLLLLSVIFVSCQDNEIVAPENEAQVSLNHEEDRKGLAASSASKARVKPSNGVAYTTASYVPEELYIAKNNALYAVDASTGSSYALNPDMPYMPVMASIGGYIYGVLNDNLYKIDPTTGVFTNIDYGWTGVEALTAGRVGLVNYVFGVQGGQIWRFNLSNNTSASISDNGWGGTQGMTFGGGYLFIVHGDVLYKMNASTGAYSVLEPSGWDGVKAMTFYNGYMYAVWGNQLWRTNPNGSGSVAVGYTSSFTNEMTTYGDNLYAVEGLGGDFVVSLRKINPSNALSTNLTGSTDWDWTWSMAGRQ</sequence>
<evidence type="ECO:0000313" key="3">
    <source>
        <dbReference type="Proteomes" id="UP001319200"/>
    </source>
</evidence>
<keyword evidence="1" id="KW-0732">Signal</keyword>
<reference evidence="2 3" key="1">
    <citation type="submission" date="2021-05" db="EMBL/GenBank/DDBJ databases">
        <title>A Polyphasic approach of four new species of the genus Ohtaekwangia: Ohtaekwangia histidinii sp. nov., Ohtaekwangia cretensis sp. nov., Ohtaekwangia indiensis sp. nov., Ohtaekwangia reichenbachii sp. nov. from diverse environment.</title>
        <authorList>
            <person name="Octaviana S."/>
        </authorList>
    </citation>
    <scope>NUCLEOTIDE SEQUENCE [LARGE SCALE GENOMIC DNA]</scope>
    <source>
        <strain evidence="2 3">PWU4</strain>
    </source>
</reference>
<feature type="chain" id="PRO_5042972828" evidence="1">
    <location>
        <begin position="20"/>
        <end position="311"/>
    </location>
</feature>
<dbReference type="SUPFAM" id="SSF63825">
    <property type="entry name" value="YWTD domain"/>
    <property type="match status" value="1"/>
</dbReference>
<evidence type="ECO:0000256" key="1">
    <source>
        <dbReference type="SAM" id="SignalP"/>
    </source>
</evidence>
<evidence type="ECO:0000313" key="2">
    <source>
        <dbReference type="EMBL" id="MBT1700159.1"/>
    </source>
</evidence>
<proteinExistence type="predicted"/>
<dbReference type="RefSeq" id="WP_254168543.1">
    <property type="nucleotide sequence ID" value="NZ_JAHESF010000035.1"/>
</dbReference>
<name>A0AAP2DRG6_9BACT</name>
<accession>A0AAP2DRG6</accession>
<comment type="caution">
    <text evidence="2">The sequence shown here is derived from an EMBL/GenBank/DDBJ whole genome shotgun (WGS) entry which is preliminary data.</text>
</comment>
<dbReference type="Proteomes" id="UP001319200">
    <property type="component" value="Unassembled WGS sequence"/>
</dbReference>
<organism evidence="2 3">
    <name type="scientific">Chryseosolibacter histidini</name>
    <dbReference type="NCBI Taxonomy" id="2782349"/>
    <lineage>
        <taxon>Bacteria</taxon>
        <taxon>Pseudomonadati</taxon>
        <taxon>Bacteroidota</taxon>
        <taxon>Cytophagia</taxon>
        <taxon>Cytophagales</taxon>
        <taxon>Chryseotaleaceae</taxon>
        <taxon>Chryseosolibacter</taxon>
    </lineage>
</organism>
<dbReference type="EMBL" id="JAHESF010000035">
    <property type="protein sequence ID" value="MBT1700159.1"/>
    <property type="molecule type" value="Genomic_DNA"/>
</dbReference>
<gene>
    <name evidence="2" type="ORF">KK083_24940</name>
</gene>
<dbReference type="AlphaFoldDB" id="A0AAP2DRG6"/>
<keyword evidence="3" id="KW-1185">Reference proteome</keyword>
<feature type="signal peptide" evidence="1">
    <location>
        <begin position="1"/>
        <end position="19"/>
    </location>
</feature>
<protein>
    <submittedName>
        <fullName evidence="2">Uncharacterized protein</fullName>
    </submittedName>
</protein>
<dbReference type="PROSITE" id="PS51257">
    <property type="entry name" value="PROKAR_LIPOPROTEIN"/>
    <property type="match status" value="1"/>
</dbReference>